<dbReference type="Pfam" id="PF00041">
    <property type="entry name" value="fn3"/>
    <property type="match status" value="1"/>
</dbReference>
<dbReference type="Proteomes" id="UP001519332">
    <property type="component" value="Unassembled WGS sequence"/>
</dbReference>
<dbReference type="InterPro" id="IPR003961">
    <property type="entry name" value="FN3_dom"/>
</dbReference>
<evidence type="ECO:0000256" key="1">
    <source>
        <dbReference type="ARBA" id="ARBA00023295"/>
    </source>
</evidence>
<evidence type="ECO:0000259" key="4">
    <source>
        <dbReference type="PROSITE" id="PS50853"/>
    </source>
</evidence>
<protein>
    <recommendedName>
        <fullName evidence="4">Fibronectin type-III domain-containing protein</fullName>
    </recommendedName>
</protein>
<dbReference type="CDD" id="cd00063">
    <property type="entry name" value="FN3"/>
    <property type="match status" value="1"/>
</dbReference>
<organism evidence="5 6">
    <name type="scientific">Kibdelosporangium banguiense</name>
    <dbReference type="NCBI Taxonomy" id="1365924"/>
    <lineage>
        <taxon>Bacteria</taxon>
        <taxon>Bacillati</taxon>
        <taxon>Actinomycetota</taxon>
        <taxon>Actinomycetes</taxon>
        <taxon>Pseudonocardiales</taxon>
        <taxon>Pseudonocardiaceae</taxon>
        <taxon>Kibdelosporangium</taxon>
    </lineage>
</organism>
<comment type="caution">
    <text evidence="5">The sequence shown here is derived from an EMBL/GenBank/DDBJ whole genome shotgun (WGS) entry which is preliminary data.</text>
</comment>
<dbReference type="PROSITE" id="PS50853">
    <property type="entry name" value="FN3"/>
    <property type="match status" value="1"/>
</dbReference>
<dbReference type="InterPro" id="IPR036116">
    <property type="entry name" value="FN3_sf"/>
</dbReference>
<feature type="chain" id="PRO_5045205933" description="Fibronectin type-III domain-containing protein" evidence="3">
    <location>
        <begin position="25"/>
        <end position="509"/>
    </location>
</feature>
<dbReference type="Pfam" id="PF12138">
    <property type="entry name" value="Spherulin4"/>
    <property type="match status" value="1"/>
</dbReference>
<dbReference type="RefSeq" id="WP_209635094.1">
    <property type="nucleotide sequence ID" value="NZ_JAGINW010000001.1"/>
</dbReference>
<dbReference type="InterPro" id="IPR013783">
    <property type="entry name" value="Ig-like_fold"/>
</dbReference>
<feature type="domain" description="Fibronectin type-III" evidence="4">
    <location>
        <begin position="289"/>
        <end position="380"/>
    </location>
</feature>
<keyword evidence="1" id="KW-0378">Hydrolase</keyword>
<keyword evidence="2" id="KW-0624">Polysaccharide degradation</keyword>
<dbReference type="PANTHER" id="PTHR35040">
    <property type="match status" value="1"/>
</dbReference>
<dbReference type="InterPro" id="IPR021986">
    <property type="entry name" value="Spherulin4"/>
</dbReference>
<dbReference type="Gene3D" id="2.60.40.10">
    <property type="entry name" value="Immunoglobulins"/>
    <property type="match status" value="1"/>
</dbReference>
<keyword evidence="3" id="KW-0732">Signal</keyword>
<dbReference type="SMART" id="SM00060">
    <property type="entry name" value="FN3"/>
    <property type="match status" value="1"/>
</dbReference>
<gene>
    <name evidence="5" type="ORF">JOF56_001059</name>
</gene>
<feature type="signal peptide" evidence="3">
    <location>
        <begin position="1"/>
        <end position="24"/>
    </location>
</feature>
<keyword evidence="1" id="KW-0326">Glycosidase</keyword>
<evidence type="ECO:0000313" key="6">
    <source>
        <dbReference type="Proteomes" id="UP001519332"/>
    </source>
</evidence>
<reference evidence="5 6" key="1">
    <citation type="submission" date="2021-03" db="EMBL/GenBank/DDBJ databases">
        <title>Sequencing the genomes of 1000 actinobacteria strains.</title>
        <authorList>
            <person name="Klenk H.-P."/>
        </authorList>
    </citation>
    <scope>NUCLEOTIDE SEQUENCE [LARGE SCALE GENOMIC DNA]</scope>
    <source>
        <strain evidence="5 6">DSM 46670</strain>
    </source>
</reference>
<evidence type="ECO:0000256" key="3">
    <source>
        <dbReference type="SAM" id="SignalP"/>
    </source>
</evidence>
<keyword evidence="6" id="KW-1185">Reference proteome</keyword>
<proteinExistence type="predicted"/>
<keyword evidence="2" id="KW-0119">Carbohydrate metabolism</keyword>
<accession>A0ABS4T8B9</accession>
<dbReference type="EMBL" id="JAGINW010000001">
    <property type="protein sequence ID" value="MBP2320674.1"/>
    <property type="molecule type" value="Genomic_DNA"/>
</dbReference>
<name>A0ABS4T8B9_9PSEU</name>
<sequence>MVRKLALTGVSILAALLLPVPAGAAATSQQTAIPAYWGPDTPDGMAIFHRLAQNRPTNGIVVINGSRSRPEVPFHPAWAGAIGRISASGAKTLVYVDTGYLGVDFGHGRHVTRSGGTSIPEWVDQIKQDVDEWYAVYGSSGVDGIFLDQTVLLCGTGNEYANVYTAIRDHIRGKDPHAYIVINPGAPAEQCYENVADTMLSFEGDAAAYLAFRPPDWQRTHPDPKKFWHLIHDVPAERDMIGVITRSKAINAGFVYATERTMTPFPWGGLASYWDAQLVAASGISDTTPPQTPTGLTVLTRSSETAARVRLNWQTPADDVAVSGYEVHMNGARVAETYDNAYEATGLPHATTYTVTIKARDAAGNLSAASSPLVVTTPSPGLSVTRPAACLSPQIAEYRASFGAAFGHHRVFVDSDNDPATGWHLPPGLPAGVDVLIENSFLYRYTGPGWRWQPVTGVTPLVSESDGTFVWRVPVTGQTRQVVVFSGFTADDPPDEYSAPITVDQSDHC</sequence>
<evidence type="ECO:0000313" key="5">
    <source>
        <dbReference type="EMBL" id="MBP2320674.1"/>
    </source>
</evidence>
<dbReference type="SUPFAM" id="SSF49265">
    <property type="entry name" value="Fibronectin type III"/>
    <property type="match status" value="1"/>
</dbReference>
<dbReference type="PANTHER" id="PTHR35040:SF7">
    <property type="entry name" value="FIBRONECTIN TYPE-III DOMAIN-CONTAINING PROTEIN-RELATED"/>
    <property type="match status" value="1"/>
</dbReference>
<evidence type="ECO:0000256" key="2">
    <source>
        <dbReference type="ARBA" id="ARBA00023326"/>
    </source>
</evidence>